<evidence type="ECO:0000313" key="2">
    <source>
        <dbReference type="EMBL" id="TXD90381.1"/>
    </source>
</evidence>
<evidence type="ECO:0000256" key="1">
    <source>
        <dbReference type="SAM" id="Phobius"/>
    </source>
</evidence>
<proteinExistence type="predicted"/>
<evidence type="ECO:0000313" key="3">
    <source>
        <dbReference type="Proteomes" id="UP000321578"/>
    </source>
</evidence>
<reference evidence="2 3" key="1">
    <citation type="submission" date="2019-08" db="EMBL/GenBank/DDBJ databases">
        <title>Genomes of Subsaximicrobium wynnwilliamsii strains.</title>
        <authorList>
            <person name="Bowman J.P."/>
        </authorList>
    </citation>
    <scope>NUCLEOTIDE SEQUENCE [LARGE SCALE GENOMIC DNA]</scope>
    <source>
        <strain evidence="2 3">2-80-2</strain>
    </source>
</reference>
<dbReference type="Pfam" id="PF13858">
    <property type="entry name" value="DUF4199"/>
    <property type="match status" value="1"/>
</dbReference>
<name>A0A5C6ZM59_9FLAO</name>
<feature type="transmembrane region" description="Helical" evidence="1">
    <location>
        <begin position="32"/>
        <end position="50"/>
    </location>
</feature>
<dbReference type="InterPro" id="IPR025250">
    <property type="entry name" value="DUF4199"/>
</dbReference>
<keyword evidence="1" id="KW-0812">Transmembrane</keyword>
<feature type="transmembrane region" description="Helical" evidence="1">
    <location>
        <begin position="71"/>
        <end position="91"/>
    </location>
</feature>
<feature type="transmembrane region" description="Helical" evidence="1">
    <location>
        <begin position="7"/>
        <end position="26"/>
    </location>
</feature>
<dbReference type="EMBL" id="VORO01000003">
    <property type="protein sequence ID" value="TXD90381.1"/>
    <property type="molecule type" value="Genomic_DNA"/>
</dbReference>
<protein>
    <submittedName>
        <fullName evidence="2">DUF4199 domain-containing protein</fullName>
    </submittedName>
</protein>
<feature type="transmembrane region" description="Helical" evidence="1">
    <location>
        <begin position="134"/>
        <end position="158"/>
    </location>
</feature>
<dbReference type="AlphaFoldDB" id="A0A5C6ZM59"/>
<sequence length="167" mass="18474">MKPIAYTYGLYLGLLTVVGLVIQYVASLERNWAVSIISLALTIVIFYYGIKTYKTQNHNFLSIKEAIKVGLAMAVIGGVIAAAYAFVHYLYVQPEFVEGIREKAYQDMTAGTQNMSGEQLDTATTMMNIFTSPFFLATMILISQLFFGLIISLIMGAVMKKEDPSLA</sequence>
<keyword evidence="1" id="KW-0472">Membrane</keyword>
<gene>
    <name evidence="2" type="ORF">ESY86_03165</name>
</gene>
<accession>A0A5C6ZM59</accession>
<dbReference type="OrthoDB" id="1122768at2"/>
<keyword evidence="1" id="KW-1133">Transmembrane helix</keyword>
<organism evidence="2 3">
    <name type="scientific">Subsaximicrobium wynnwilliamsii</name>
    <dbReference type="NCBI Taxonomy" id="291179"/>
    <lineage>
        <taxon>Bacteria</taxon>
        <taxon>Pseudomonadati</taxon>
        <taxon>Bacteroidota</taxon>
        <taxon>Flavobacteriia</taxon>
        <taxon>Flavobacteriales</taxon>
        <taxon>Flavobacteriaceae</taxon>
        <taxon>Subsaximicrobium</taxon>
    </lineage>
</organism>
<keyword evidence="3" id="KW-1185">Reference proteome</keyword>
<comment type="caution">
    <text evidence="2">The sequence shown here is derived from an EMBL/GenBank/DDBJ whole genome shotgun (WGS) entry which is preliminary data.</text>
</comment>
<dbReference type="Proteomes" id="UP000321578">
    <property type="component" value="Unassembled WGS sequence"/>
</dbReference>